<evidence type="ECO:0000256" key="3">
    <source>
        <dbReference type="ARBA" id="ARBA00023274"/>
    </source>
</evidence>
<dbReference type="PRINTS" id="PR00064">
    <property type="entry name" value="RIBOSOMALL35"/>
</dbReference>
<dbReference type="SUPFAM" id="SSF143034">
    <property type="entry name" value="L35p-like"/>
    <property type="match status" value="1"/>
</dbReference>
<reference evidence="7" key="1">
    <citation type="submission" date="2014-02" db="EMBL/GenBank/DDBJ databases">
        <title>Expanding our view of genomic diversity in Candidatus Accumulibacter clades.</title>
        <authorList>
            <person name="Skennerton C.T."/>
            <person name="Barr J.J."/>
            <person name="Slater F.R."/>
            <person name="Bond P.L."/>
            <person name="Tyson G.W."/>
        </authorList>
    </citation>
    <scope>NUCLEOTIDE SEQUENCE [LARGE SCALE GENOMIC DNA]</scope>
</reference>
<evidence type="ECO:0000256" key="2">
    <source>
        <dbReference type="ARBA" id="ARBA00022980"/>
    </source>
</evidence>
<keyword evidence="8" id="KW-1185">Reference proteome</keyword>
<dbReference type="PANTHER" id="PTHR33343:SF1">
    <property type="entry name" value="LARGE RIBOSOMAL SUBUNIT PROTEIN BL35M"/>
    <property type="match status" value="1"/>
</dbReference>
<organism evidence="7 8">
    <name type="scientific">Candidatus Accumulibacter adjunctus</name>
    <dbReference type="NCBI Taxonomy" id="1454001"/>
    <lineage>
        <taxon>Bacteria</taxon>
        <taxon>Pseudomonadati</taxon>
        <taxon>Pseudomonadota</taxon>
        <taxon>Betaproteobacteria</taxon>
        <taxon>Candidatus Accumulibacter</taxon>
    </lineage>
</organism>
<name>A0A011MUS3_9PROT</name>
<dbReference type="Proteomes" id="UP000020218">
    <property type="component" value="Unassembled WGS sequence"/>
</dbReference>
<dbReference type="PROSITE" id="PS00936">
    <property type="entry name" value="RIBOSOMAL_L35"/>
    <property type="match status" value="1"/>
</dbReference>
<evidence type="ECO:0000256" key="6">
    <source>
        <dbReference type="RuleBase" id="RU000568"/>
    </source>
</evidence>
<dbReference type="NCBIfam" id="TIGR00001">
    <property type="entry name" value="rpmI_bact"/>
    <property type="match status" value="1"/>
</dbReference>
<dbReference type="PATRIC" id="fig|1454001.3.peg.2747"/>
<evidence type="ECO:0000313" key="8">
    <source>
        <dbReference type="Proteomes" id="UP000020218"/>
    </source>
</evidence>
<dbReference type="InterPro" id="IPR037229">
    <property type="entry name" value="Ribosomal_bL35_sf"/>
</dbReference>
<protein>
    <recommendedName>
        <fullName evidence="4 5">Large ribosomal subunit protein bL35</fullName>
    </recommendedName>
</protein>
<dbReference type="Pfam" id="PF01632">
    <property type="entry name" value="Ribosomal_L35p"/>
    <property type="match status" value="1"/>
</dbReference>
<dbReference type="PANTHER" id="PTHR33343">
    <property type="entry name" value="54S RIBOSOMAL PROTEIN BL35M"/>
    <property type="match status" value="1"/>
</dbReference>
<dbReference type="AlphaFoldDB" id="A0A011MUS3"/>
<dbReference type="STRING" id="1454001.AW08_02698"/>
<accession>A0A011MUS3</accession>
<keyword evidence="3 5" id="KW-0687">Ribonucleoprotein</keyword>
<dbReference type="FunFam" id="4.10.410.60:FF:000001">
    <property type="entry name" value="50S ribosomal protein L35"/>
    <property type="match status" value="1"/>
</dbReference>
<comment type="caution">
    <text evidence="7">The sequence shown here is derived from an EMBL/GenBank/DDBJ whole genome shotgun (WGS) entry which is preliminary data.</text>
</comment>
<evidence type="ECO:0000256" key="1">
    <source>
        <dbReference type="ARBA" id="ARBA00006598"/>
    </source>
</evidence>
<dbReference type="GO" id="GO:0006412">
    <property type="term" value="P:translation"/>
    <property type="evidence" value="ECO:0007669"/>
    <property type="project" value="UniProtKB-UniRule"/>
</dbReference>
<dbReference type="Gene3D" id="4.10.410.60">
    <property type="match status" value="1"/>
</dbReference>
<proteinExistence type="inferred from homology"/>
<comment type="similarity">
    <text evidence="1 5 6">Belongs to the bacterial ribosomal protein bL35 family.</text>
</comment>
<evidence type="ECO:0000256" key="4">
    <source>
        <dbReference type="ARBA" id="ARBA00071664"/>
    </source>
</evidence>
<gene>
    <name evidence="5 7" type="primary">rpmI</name>
    <name evidence="7" type="ORF">AW08_02698</name>
</gene>
<dbReference type="HAMAP" id="MF_00514">
    <property type="entry name" value="Ribosomal_bL35"/>
    <property type="match status" value="1"/>
</dbReference>
<sequence length="65" mass="7465">MPKMKTKTGAKKRFKISPSGRIKRSFAYKRHILTKKDTKTKRQLRGMTAVHASDKAVVRAMMPYA</sequence>
<evidence type="ECO:0000256" key="5">
    <source>
        <dbReference type="HAMAP-Rule" id="MF_00514"/>
    </source>
</evidence>
<dbReference type="InterPro" id="IPR021137">
    <property type="entry name" value="Ribosomal_bL35-like"/>
</dbReference>
<dbReference type="InterPro" id="IPR001706">
    <property type="entry name" value="Ribosomal_bL35"/>
</dbReference>
<dbReference type="InterPro" id="IPR018265">
    <property type="entry name" value="Ribosomal_bL35_CS"/>
</dbReference>
<dbReference type="GO" id="GO:0003735">
    <property type="term" value="F:structural constituent of ribosome"/>
    <property type="evidence" value="ECO:0007669"/>
    <property type="project" value="InterPro"/>
</dbReference>
<dbReference type="EMBL" id="JFAX01000016">
    <property type="protein sequence ID" value="EXI66341.1"/>
    <property type="molecule type" value="Genomic_DNA"/>
</dbReference>
<dbReference type="GO" id="GO:0022625">
    <property type="term" value="C:cytosolic large ribosomal subunit"/>
    <property type="evidence" value="ECO:0007669"/>
    <property type="project" value="TreeGrafter"/>
</dbReference>
<evidence type="ECO:0000313" key="7">
    <source>
        <dbReference type="EMBL" id="EXI66341.1"/>
    </source>
</evidence>
<keyword evidence="2 5" id="KW-0689">Ribosomal protein</keyword>